<reference evidence="1 2" key="1">
    <citation type="submission" date="2016-11" db="EMBL/GenBank/DDBJ databases">
        <title>Whole Genome Sequencing of Mucilaginibacter polytrichastri RG4-7(T) isolated from the moss sample.</title>
        <authorList>
            <person name="Li Y."/>
        </authorList>
    </citation>
    <scope>NUCLEOTIDE SEQUENCE [LARGE SCALE GENOMIC DNA]</scope>
    <source>
        <strain evidence="1 2">RG4-7</strain>
    </source>
</reference>
<name>A0A1Q5ZYY8_9SPHI</name>
<sequence length="326" mass="36844">MPESWNTVHPVTAHHVNDVEPLRLNVAGLNRTYGVSIALGAENQSNNFHYEISLGYTQLTGNQYLVEITKERVYINDKPAEQMIDEFAEKCGNILYPVKVLTNTRGEFIKVANYEEIKQRWNKEKESLSKYYEGDLAGDLITGMDRAVNNERHINQVIKNDWFFSLYFSPLYNINNNPNSNAGEIALPMLAYTQPLIFSITQTKDTSPTESKTFEIQQQGICTDARSAEDLLKGLANPVSGAFSDIHTPVEGAVELNYKVYLADCSISSITCKSKVLIGATERIAEISIYHLREKDRLKDSNPALLVEEQAEQPEKKKGFFSFLFN</sequence>
<protein>
    <submittedName>
        <fullName evidence="1">Uncharacterized protein</fullName>
    </submittedName>
</protein>
<organism evidence="1 2">
    <name type="scientific">Mucilaginibacter polytrichastri</name>
    <dbReference type="NCBI Taxonomy" id="1302689"/>
    <lineage>
        <taxon>Bacteria</taxon>
        <taxon>Pseudomonadati</taxon>
        <taxon>Bacteroidota</taxon>
        <taxon>Sphingobacteriia</taxon>
        <taxon>Sphingobacteriales</taxon>
        <taxon>Sphingobacteriaceae</taxon>
        <taxon>Mucilaginibacter</taxon>
    </lineage>
</organism>
<keyword evidence="2" id="KW-1185">Reference proteome</keyword>
<dbReference type="AlphaFoldDB" id="A0A1Q5ZYY8"/>
<accession>A0A1Q5ZYY8</accession>
<comment type="caution">
    <text evidence="1">The sequence shown here is derived from an EMBL/GenBank/DDBJ whole genome shotgun (WGS) entry which is preliminary data.</text>
</comment>
<dbReference type="RefSeq" id="WP_074489656.1">
    <property type="nucleotide sequence ID" value="NZ_FPAM01000005.1"/>
</dbReference>
<gene>
    <name evidence="1" type="ORF">RG47T_2443</name>
</gene>
<dbReference type="EMBL" id="MPPL01000001">
    <property type="protein sequence ID" value="OKS86985.1"/>
    <property type="molecule type" value="Genomic_DNA"/>
</dbReference>
<dbReference type="Proteomes" id="UP000186720">
    <property type="component" value="Unassembled WGS sequence"/>
</dbReference>
<evidence type="ECO:0000313" key="1">
    <source>
        <dbReference type="EMBL" id="OKS86985.1"/>
    </source>
</evidence>
<dbReference type="STRING" id="1302689.RG47T_2443"/>
<evidence type="ECO:0000313" key="2">
    <source>
        <dbReference type="Proteomes" id="UP000186720"/>
    </source>
</evidence>
<dbReference type="OrthoDB" id="1014182at2"/>
<proteinExistence type="predicted"/>